<reference evidence="1" key="1">
    <citation type="submission" date="2018-02" db="EMBL/GenBank/DDBJ databases">
        <title>The genomes of Aspergillus section Nigri reveals drivers in fungal speciation.</title>
        <authorList>
            <consortium name="DOE Joint Genome Institute"/>
            <person name="Vesth T.C."/>
            <person name="Nybo J."/>
            <person name="Theobald S."/>
            <person name="Brandl J."/>
            <person name="Frisvad J.C."/>
            <person name="Nielsen K.F."/>
            <person name="Lyhne E.K."/>
            <person name="Kogle M.E."/>
            <person name="Kuo A."/>
            <person name="Riley R."/>
            <person name="Clum A."/>
            <person name="Nolan M."/>
            <person name="Lipzen A."/>
            <person name="Salamov A."/>
            <person name="Henrissat B."/>
            <person name="Wiebenga A."/>
            <person name="De vries R.P."/>
            <person name="Grigoriev I.V."/>
            <person name="Mortensen U.H."/>
            <person name="Andersen M.R."/>
            <person name="Baker S.E."/>
        </authorList>
    </citation>
    <scope>NUCLEOTIDE SEQUENCE</scope>
    <source>
        <strain evidence="1">CBS 621.78</strain>
    </source>
</reference>
<dbReference type="EMBL" id="KZ825376">
    <property type="protein sequence ID" value="RAH42289.1"/>
    <property type="molecule type" value="Genomic_DNA"/>
</dbReference>
<evidence type="ECO:0000313" key="1">
    <source>
        <dbReference type="EMBL" id="RAH42289.1"/>
    </source>
</evidence>
<keyword evidence="2" id="KW-1185">Reference proteome</keyword>
<protein>
    <submittedName>
        <fullName evidence="1">Uncharacterized protein</fullName>
    </submittedName>
</protein>
<organism evidence="1 2">
    <name type="scientific">Aspergillus brunneoviolaceus CBS 621.78</name>
    <dbReference type="NCBI Taxonomy" id="1450534"/>
    <lineage>
        <taxon>Eukaryota</taxon>
        <taxon>Fungi</taxon>
        <taxon>Dikarya</taxon>
        <taxon>Ascomycota</taxon>
        <taxon>Pezizomycotina</taxon>
        <taxon>Eurotiomycetes</taxon>
        <taxon>Eurotiomycetidae</taxon>
        <taxon>Eurotiales</taxon>
        <taxon>Aspergillaceae</taxon>
        <taxon>Aspergillus</taxon>
        <taxon>Aspergillus subgen. Circumdati</taxon>
    </lineage>
</organism>
<sequence>MILPPSGRTPPPPGVRHRITLPGSRFNPSAPAHSALVLGLLPRIGLLSLCVSTVQATDSSAQEVPPFARVN</sequence>
<accession>A0ACD1FZ93</accession>
<gene>
    <name evidence="1" type="ORF">BO95DRAFT_446220</name>
</gene>
<evidence type="ECO:0000313" key="2">
    <source>
        <dbReference type="Proteomes" id="UP000249057"/>
    </source>
</evidence>
<dbReference type="Proteomes" id="UP000249057">
    <property type="component" value="Unassembled WGS sequence"/>
</dbReference>
<proteinExistence type="predicted"/>
<name>A0ACD1FZ93_9EURO</name>